<evidence type="ECO:0000313" key="3">
    <source>
        <dbReference type="Proteomes" id="UP000494256"/>
    </source>
</evidence>
<dbReference type="OrthoDB" id="197967at2759"/>
<feature type="chain" id="PRO_5035753189" evidence="1">
    <location>
        <begin position="22"/>
        <end position="309"/>
    </location>
</feature>
<accession>A0A8S0Z511</accession>
<keyword evidence="1" id="KW-0732">Signal</keyword>
<organism evidence="2 3">
    <name type="scientific">Arctia plantaginis</name>
    <name type="common">Wood tiger moth</name>
    <name type="synonym">Phalaena plantaginis</name>
    <dbReference type="NCBI Taxonomy" id="874455"/>
    <lineage>
        <taxon>Eukaryota</taxon>
        <taxon>Metazoa</taxon>
        <taxon>Ecdysozoa</taxon>
        <taxon>Arthropoda</taxon>
        <taxon>Hexapoda</taxon>
        <taxon>Insecta</taxon>
        <taxon>Pterygota</taxon>
        <taxon>Neoptera</taxon>
        <taxon>Endopterygota</taxon>
        <taxon>Lepidoptera</taxon>
        <taxon>Glossata</taxon>
        <taxon>Ditrysia</taxon>
        <taxon>Noctuoidea</taxon>
        <taxon>Erebidae</taxon>
        <taxon>Arctiinae</taxon>
        <taxon>Arctia</taxon>
    </lineage>
</organism>
<dbReference type="Proteomes" id="UP000494256">
    <property type="component" value="Unassembled WGS sequence"/>
</dbReference>
<protein>
    <submittedName>
        <fullName evidence="2">Uncharacterized protein</fullName>
    </submittedName>
</protein>
<evidence type="ECO:0000256" key="1">
    <source>
        <dbReference type="SAM" id="SignalP"/>
    </source>
</evidence>
<name>A0A8S0Z511_ARCPL</name>
<feature type="signal peptide" evidence="1">
    <location>
        <begin position="1"/>
        <end position="21"/>
    </location>
</feature>
<evidence type="ECO:0000313" key="2">
    <source>
        <dbReference type="EMBL" id="CAB3227567.1"/>
    </source>
</evidence>
<proteinExistence type="predicted"/>
<comment type="caution">
    <text evidence="2">The sequence shown here is derived from an EMBL/GenBank/DDBJ whole genome shotgun (WGS) entry which is preliminary data.</text>
</comment>
<gene>
    <name evidence="2" type="ORF">APLA_LOCUS3116</name>
</gene>
<reference evidence="2 3" key="1">
    <citation type="submission" date="2020-04" db="EMBL/GenBank/DDBJ databases">
        <authorList>
            <person name="Wallbank WR R."/>
            <person name="Pardo Diaz C."/>
            <person name="Kozak K."/>
            <person name="Martin S."/>
            <person name="Jiggins C."/>
            <person name="Moest M."/>
            <person name="Warren A I."/>
            <person name="Byers J.R.P. K."/>
            <person name="Montejo-Kovacevich G."/>
            <person name="Yen C E."/>
        </authorList>
    </citation>
    <scope>NUCLEOTIDE SEQUENCE [LARGE SCALE GENOMIC DNA]</scope>
</reference>
<sequence>MKGHVINRSLLVAMFYMTCDAIHHLKNIIRVPYWQEAYHYPGLYTPELDAWVAEGTYVPHRNFTPDFRLEEPYFTVYNKDFFREYYRPYRLSPLFKQQKFFDKNEKSYLLGCYCCTVYRVHNILGTCSLLTQRHILTTATSTDVVLRNYKPLPNLEHILGIWYEHTADTYNASTYHSGPSRIHYHPATEWQWFHCIQGEWARLGMDSGGALHLMDLEKTGREDGLTGICAFSMTLRSKDIIHYFTVVDTHPVLDFLIDAYNGKNQYEFLDSRFYDSQGEAPRLYVHYYIATYYNTCFQPYLYEPPNYRR</sequence>
<dbReference type="EMBL" id="CADEBD010000279">
    <property type="protein sequence ID" value="CAB3227567.1"/>
    <property type="molecule type" value="Genomic_DNA"/>
</dbReference>
<dbReference type="AlphaFoldDB" id="A0A8S0Z511"/>